<evidence type="ECO:0000256" key="9">
    <source>
        <dbReference type="ARBA" id="ARBA00025340"/>
    </source>
</evidence>
<evidence type="ECO:0000256" key="2">
    <source>
        <dbReference type="ARBA" id="ARBA00022448"/>
    </source>
</evidence>
<keyword evidence="2" id="KW-0813">Transport</keyword>
<dbReference type="Gene3D" id="1.20.5.3310">
    <property type="match status" value="1"/>
</dbReference>
<dbReference type="InterPro" id="IPR003369">
    <property type="entry name" value="TatA/B/E"/>
</dbReference>
<evidence type="ECO:0000256" key="4">
    <source>
        <dbReference type="ARBA" id="ARBA00022692"/>
    </source>
</evidence>
<comment type="subcellular location">
    <subcellularLocation>
        <location evidence="1">Plastid</location>
        <location evidence="1">Chloroplast thylakoid membrane</location>
        <topology evidence="1">Single-pass membrane protein</topology>
    </subcellularLocation>
</comment>
<dbReference type="NCBIfam" id="TIGR01410">
    <property type="entry name" value="tatB"/>
    <property type="match status" value="1"/>
</dbReference>
<dbReference type="PANTHER" id="PTHR33162">
    <property type="entry name" value="SEC-INDEPENDENT PROTEIN TRANSLOCASE PROTEIN TATA, CHLOROPLASTIC"/>
    <property type="match status" value="1"/>
</dbReference>
<keyword evidence="6 10" id="KW-1133">Transmembrane helix</keyword>
<name>A0A0F9MTB5_9ZZZZ</name>
<comment type="function">
    <text evidence="9">Part of the twin-arginine translocation (Tat) system that transports large folded proteins containing a characteristic twin-arginine motif in their signal peptide across the thylakoid membrane. Involved in delta pH-dependent protein transport required for chloroplast development, especially thylakoid membrane formation. TATC and TATB mediate precursor recognition, whereas TATA facilitates translocation.</text>
</comment>
<keyword evidence="5" id="KW-0653">Protein transport</keyword>
<evidence type="ECO:0000256" key="8">
    <source>
        <dbReference type="ARBA" id="ARBA00023136"/>
    </source>
</evidence>
<dbReference type="InterPro" id="IPR018448">
    <property type="entry name" value="TatB"/>
</dbReference>
<dbReference type="PANTHER" id="PTHR33162:SF1">
    <property type="entry name" value="SEC-INDEPENDENT PROTEIN TRANSLOCASE PROTEIN TATA, CHLOROPLASTIC"/>
    <property type="match status" value="1"/>
</dbReference>
<evidence type="ECO:0008006" key="12">
    <source>
        <dbReference type="Google" id="ProtNLM"/>
    </source>
</evidence>
<keyword evidence="3" id="KW-1003">Cell membrane</keyword>
<proteinExistence type="inferred from homology"/>
<feature type="transmembrane region" description="Helical" evidence="10">
    <location>
        <begin position="6"/>
        <end position="22"/>
    </location>
</feature>
<comment type="caution">
    <text evidence="11">The sequence shown here is derived from an EMBL/GenBank/DDBJ whole genome shotgun (WGS) entry which is preliminary data.</text>
</comment>
<dbReference type="NCBIfam" id="TIGR01411">
    <property type="entry name" value="tatAE"/>
    <property type="match status" value="1"/>
</dbReference>
<evidence type="ECO:0000256" key="1">
    <source>
        <dbReference type="ARBA" id="ARBA00004581"/>
    </source>
</evidence>
<sequence length="68" mass="7463">MFGIGPQEIFIIFIIALVIFGPKRLPEVAKTLAKGVNSFKKAANSITEEVKSAVDLDDISEEADRKKN</sequence>
<evidence type="ECO:0000256" key="6">
    <source>
        <dbReference type="ARBA" id="ARBA00022989"/>
    </source>
</evidence>
<dbReference type="GO" id="GO:0008320">
    <property type="term" value="F:protein transmembrane transporter activity"/>
    <property type="evidence" value="ECO:0007669"/>
    <property type="project" value="InterPro"/>
</dbReference>
<evidence type="ECO:0000256" key="10">
    <source>
        <dbReference type="SAM" id="Phobius"/>
    </source>
</evidence>
<dbReference type="PRINTS" id="PR01506">
    <property type="entry name" value="TATBPROTEIN"/>
</dbReference>
<accession>A0A0F9MTB5</accession>
<keyword evidence="4 10" id="KW-0812">Transmembrane</keyword>
<keyword evidence="7" id="KW-0811">Translocation</keyword>
<keyword evidence="8 10" id="KW-0472">Membrane</keyword>
<dbReference type="InterPro" id="IPR006312">
    <property type="entry name" value="TatA/E"/>
</dbReference>
<dbReference type="GO" id="GO:0043953">
    <property type="term" value="P:protein transport by the Tat complex"/>
    <property type="evidence" value="ECO:0007669"/>
    <property type="project" value="InterPro"/>
</dbReference>
<dbReference type="AlphaFoldDB" id="A0A0F9MTB5"/>
<evidence type="ECO:0000313" key="11">
    <source>
        <dbReference type="EMBL" id="KKN09014.1"/>
    </source>
</evidence>
<dbReference type="HAMAP" id="MF_00236">
    <property type="entry name" value="TatA_E"/>
    <property type="match status" value="1"/>
</dbReference>
<evidence type="ECO:0000256" key="5">
    <source>
        <dbReference type="ARBA" id="ARBA00022927"/>
    </source>
</evidence>
<gene>
    <name evidence="11" type="ORF">LCGC14_1050810</name>
</gene>
<dbReference type="EMBL" id="LAZR01004392">
    <property type="protein sequence ID" value="KKN09014.1"/>
    <property type="molecule type" value="Genomic_DNA"/>
</dbReference>
<organism evidence="11">
    <name type="scientific">marine sediment metagenome</name>
    <dbReference type="NCBI Taxonomy" id="412755"/>
    <lineage>
        <taxon>unclassified sequences</taxon>
        <taxon>metagenomes</taxon>
        <taxon>ecological metagenomes</taxon>
    </lineage>
</organism>
<dbReference type="GO" id="GO:0006886">
    <property type="term" value="P:intracellular protein transport"/>
    <property type="evidence" value="ECO:0007669"/>
    <property type="project" value="UniProtKB-ARBA"/>
</dbReference>
<dbReference type="Pfam" id="PF02416">
    <property type="entry name" value="TatA_B_E"/>
    <property type="match status" value="1"/>
</dbReference>
<evidence type="ECO:0000256" key="3">
    <source>
        <dbReference type="ARBA" id="ARBA00022475"/>
    </source>
</evidence>
<evidence type="ECO:0000256" key="7">
    <source>
        <dbReference type="ARBA" id="ARBA00023010"/>
    </source>
</evidence>
<protein>
    <recommendedName>
        <fullName evidence="12">Sec-independent protein translocase protein TatA</fullName>
    </recommendedName>
</protein>
<dbReference type="GO" id="GO:0009535">
    <property type="term" value="C:chloroplast thylakoid membrane"/>
    <property type="evidence" value="ECO:0007669"/>
    <property type="project" value="UniProtKB-SubCell"/>
</dbReference>
<reference evidence="11" key="1">
    <citation type="journal article" date="2015" name="Nature">
        <title>Complex archaea that bridge the gap between prokaryotes and eukaryotes.</title>
        <authorList>
            <person name="Spang A."/>
            <person name="Saw J.H."/>
            <person name="Jorgensen S.L."/>
            <person name="Zaremba-Niedzwiedzka K."/>
            <person name="Martijn J."/>
            <person name="Lind A.E."/>
            <person name="van Eijk R."/>
            <person name="Schleper C."/>
            <person name="Guy L."/>
            <person name="Ettema T.J."/>
        </authorList>
    </citation>
    <scope>NUCLEOTIDE SEQUENCE</scope>
</reference>